<protein>
    <recommendedName>
        <fullName evidence="10">L-threonylcarbamoyladenylate synthase</fullName>
        <ecNumber evidence="3">2.7.7.87</ecNumber>
    </recommendedName>
    <alternativeName>
        <fullName evidence="10">L-threonylcarbamoyladenylate synthase</fullName>
    </alternativeName>
</protein>
<evidence type="ECO:0000256" key="2">
    <source>
        <dbReference type="ARBA" id="ARBA00007663"/>
    </source>
</evidence>
<evidence type="ECO:0000313" key="13">
    <source>
        <dbReference type="EMBL" id="OGH69125.1"/>
    </source>
</evidence>
<evidence type="ECO:0000256" key="11">
    <source>
        <dbReference type="ARBA" id="ARBA00048366"/>
    </source>
</evidence>
<dbReference type="SUPFAM" id="SSF55821">
    <property type="entry name" value="YrdC/RibB"/>
    <property type="match status" value="1"/>
</dbReference>
<sequence>MRIITEGNQDEIIHDLLNGQTLVFPTETSYGLGCDAANQAAVDAIFKIKGRPSDKPLLIVVPTVEGAKKYLVWNELLEKISKKYWPGPLTVVGECKKYPISNISEIPLATGQYPLLSKGVVSKENTVAVRVTAHPLLQSITEKMGRPLVATSANLSDTGDIYDAKKIIAQFSEQKFQPDGILDYGTISRQAPTTIVSVVGNILKILRQGEINVAI</sequence>
<dbReference type="GO" id="GO:0005524">
    <property type="term" value="F:ATP binding"/>
    <property type="evidence" value="ECO:0007669"/>
    <property type="project" value="UniProtKB-KW"/>
</dbReference>
<evidence type="ECO:0000259" key="12">
    <source>
        <dbReference type="PROSITE" id="PS51163"/>
    </source>
</evidence>
<dbReference type="PROSITE" id="PS51163">
    <property type="entry name" value="YRDC"/>
    <property type="match status" value="1"/>
</dbReference>
<dbReference type="GO" id="GO:0008033">
    <property type="term" value="P:tRNA processing"/>
    <property type="evidence" value="ECO:0007669"/>
    <property type="project" value="UniProtKB-KW"/>
</dbReference>
<comment type="similarity">
    <text evidence="2">Belongs to the SUA5 family.</text>
</comment>
<keyword evidence="7" id="KW-0548">Nucleotidyltransferase</keyword>
<dbReference type="AlphaFoldDB" id="A0A1F6MBY3"/>
<evidence type="ECO:0000256" key="5">
    <source>
        <dbReference type="ARBA" id="ARBA00022679"/>
    </source>
</evidence>
<feature type="domain" description="YrdC-like" evidence="12">
    <location>
        <begin position="6"/>
        <end position="211"/>
    </location>
</feature>
<dbReference type="GO" id="GO:0006450">
    <property type="term" value="P:regulation of translational fidelity"/>
    <property type="evidence" value="ECO:0007669"/>
    <property type="project" value="TreeGrafter"/>
</dbReference>
<dbReference type="Pfam" id="PF01300">
    <property type="entry name" value="Sua5_yciO_yrdC"/>
    <property type="match status" value="1"/>
</dbReference>
<keyword evidence="6" id="KW-0819">tRNA processing</keyword>
<comment type="subcellular location">
    <subcellularLocation>
        <location evidence="1">Cytoplasm</location>
    </subcellularLocation>
</comment>
<dbReference type="PANTHER" id="PTHR17490:SF16">
    <property type="entry name" value="THREONYLCARBAMOYL-AMP SYNTHASE"/>
    <property type="match status" value="1"/>
</dbReference>
<dbReference type="GO" id="GO:0003725">
    <property type="term" value="F:double-stranded RNA binding"/>
    <property type="evidence" value="ECO:0007669"/>
    <property type="project" value="InterPro"/>
</dbReference>
<dbReference type="Proteomes" id="UP000177953">
    <property type="component" value="Unassembled WGS sequence"/>
</dbReference>
<keyword evidence="8" id="KW-0547">Nucleotide-binding</keyword>
<name>A0A1F6MBY3_9BACT</name>
<dbReference type="NCBIfam" id="TIGR00057">
    <property type="entry name" value="L-threonylcarbamoyladenylate synthase"/>
    <property type="match status" value="1"/>
</dbReference>
<dbReference type="EMBL" id="MFPU01000065">
    <property type="protein sequence ID" value="OGH69125.1"/>
    <property type="molecule type" value="Genomic_DNA"/>
</dbReference>
<dbReference type="EC" id="2.7.7.87" evidence="3"/>
<evidence type="ECO:0000256" key="1">
    <source>
        <dbReference type="ARBA" id="ARBA00004496"/>
    </source>
</evidence>
<evidence type="ECO:0000256" key="6">
    <source>
        <dbReference type="ARBA" id="ARBA00022694"/>
    </source>
</evidence>
<dbReference type="PANTHER" id="PTHR17490">
    <property type="entry name" value="SUA5"/>
    <property type="match status" value="1"/>
</dbReference>
<dbReference type="GO" id="GO:0000049">
    <property type="term" value="F:tRNA binding"/>
    <property type="evidence" value="ECO:0007669"/>
    <property type="project" value="TreeGrafter"/>
</dbReference>
<dbReference type="InterPro" id="IPR006070">
    <property type="entry name" value="Sua5-like_dom"/>
</dbReference>
<evidence type="ECO:0000256" key="9">
    <source>
        <dbReference type="ARBA" id="ARBA00022840"/>
    </source>
</evidence>
<proteinExistence type="inferred from homology"/>
<keyword evidence="9" id="KW-0067">ATP-binding</keyword>
<evidence type="ECO:0000313" key="14">
    <source>
        <dbReference type="Proteomes" id="UP000177953"/>
    </source>
</evidence>
<gene>
    <name evidence="13" type="ORF">A2754_01965</name>
</gene>
<evidence type="ECO:0000256" key="4">
    <source>
        <dbReference type="ARBA" id="ARBA00022490"/>
    </source>
</evidence>
<keyword evidence="5" id="KW-0808">Transferase</keyword>
<accession>A0A1F6MBY3</accession>
<reference evidence="13 14" key="1">
    <citation type="journal article" date="2016" name="Nat. Commun.">
        <title>Thousands of microbial genomes shed light on interconnected biogeochemical processes in an aquifer system.</title>
        <authorList>
            <person name="Anantharaman K."/>
            <person name="Brown C.T."/>
            <person name="Hug L.A."/>
            <person name="Sharon I."/>
            <person name="Castelle C.J."/>
            <person name="Probst A.J."/>
            <person name="Thomas B.C."/>
            <person name="Singh A."/>
            <person name="Wilkins M.J."/>
            <person name="Karaoz U."/>
            <person name="Brodie E.L."/>
            <person name="Williams K.H."/>
            <person name="Hubbard S.S."/>
            <person name="Banfield J.F."/>
        </authorList>
    </citation>
    <scope>NUCLEOTIDE SEQUENCE [LARGE SCALE GENOMIC DNA]</scope>
</reference>
<evidence type="ECO:0000256" key="10">
    <source>
        <dbReference type="ARBA" id="ARBA00029774"/>
    </source>
</evidence>
<dbReference type="Gene3D" id="3.90.870.10">
    <property type="entry name" value="DHBP synthase"/>
    <property type="match status" value="1"/>
</dbReference>
<dbReference type="GO" id="GO:0005737">
    <property type="term" value="C:cytoplasm"/>
    <property type="evidence" value="ECO:0007669"/>
    <property type="project" value="UniProtKB-SubCell"/>
</dbReference>
<evidence type="ECO:0000256" key="7">
    <source>
        <dbReference type="ARBA" id="ARBA00022695"/>
    </source>
</evidence>
<keyword evidence="4" id="KW-0963">Cytoplasm</keyword>
<dbReference type="InterPro" id="IPR017945">
    <property type="entry name" value="DHBP_synth_RibB-like_a/b_dom"/>
</dbReference>
<comment type="caution">
    <text evidence="13">The sequence shown here is derived from an EMBL/GenBank/DDBJ whole genome shotgun (WGS) entry which is preliminary data.</text>
</comment>
<organism evidence="13 14">
    <name type="scientific">Candidatus Magasanikbacteria bacterium RIFCSPHIGHO2_01_FULL_47_8</name>
    <dbReference type="NCBI Taxonomy" id="1798673"/>
    <lineage>
        <taxon>Bacteria</taxon>
        <taxon>Candidatus Magasanikiibacteriota</taxon>
    </lineage>
</organism>
<dbReference type="GO" id="GO:0061710">
    <property type="term" value="F:L-threonylcarbamoyladenylate synthase"/>
    <property type="evidence" value="ECO:0007669"/>
    <property type="project" value="UniProtKB-EC"/>
</dbReference>
<evidence type="ECO:0000256" key="3">
    <source>
        <dbReference type="ARBA" id="ARBA00012584"/>
    </source>
</evidence>
<comment type="catalytic activity">
    <reaction evidence="11">
        <text>L-threonine + hydrogencarbonate + ATP = L-threonylcarbamoyladenylate + diphosphate + H2O</text>
        <dbReference type="Rhea" id="RHEA:36407"/>
        <dbReference type="ChEBI" id="CHEBI:15377"/>
        <dbReference type="ChEBI" id="CHEBI:17544"/>
        <dbReference type="ChEBI" id="CHEBI:30616"/>
        <dbReference type="ChEBI" id="CHEBI:33019"/>
        <dbReference type="ChEBI" id="CHEBI:57926"/>
        <dbReference type="ChEBI" id="CHEBI:73682"/>
        <dbReference type="EC" id="2.7.7.87"/>
    </reaction>
</comment>
<evidence type="ECO:0000256" key="8">
    <source>
        <dbReference type="ARBA" id="ARBA00022741"/>
    </source>
</evidence>
<dbReference type="InterPro" id="IPR050156">
    <property type="entry name" value="TC-AMP_synthase_SUA5"/>
</dbReference>